<evidence type="ECO:0000313" key="1">
    <source>
        <dbReference type="EMBL" id="OQX08369.1"/>
    </source>
</evidence>
<name>A0A1Y1QL60_9GAMM</name>
<comment type="caution">
    <text evidence="1">The sequence shown here is derived from an EMBL/GenBank/DDBJ whole genome shotgun (WGS) entry which is preliminary data.</text>
</comment>
<sequence length="156" mass="17087">MVLSLRKLSEVLILEISEESREPVYKQITVNYNKNYTVQTASELAGGVSMADVKKYGSDYYGTLTATTNYSGSLHDGTLTHDILSGQTEAQAEAERLAERYAVPRRRWRIEATQTAINVQVGDLITIADIALSSTVLVVALSKNNTDLTADLECIA</sequence>
<dbReference type="EMBL" id="MTEJ01000176">
    <property type="protein sequence ID" value="OQX08369.1"/>
    <property type="molecule type" value="Genomic_DNA"/>
</dbReference>
<reference evidence="1 2" key="1">
    <citation type="submission" date="2017-01" db="EMBL/GenBank/DDBJ databases">
        <title>Novel large sulfur bacteria in the metagenomes of groundwater-fed chemosynthetic microbial mats in the Lake Huron basin.</title>
        <authorList>
            <person name="Sharrar A.M."/>
            <person name="Flood B.E."/>
            <person name="Bailey J.V."/>
            <person name="Jones D.S."/>
            <person name="Biddanda B."/>
            <person name="Ruberg S.A."/>
            <person name="Marcus D.N."/>
            <person name="Dick G.J."/>
        </authorList>
    </citation>
    <scope>NUCLEOTIDE SEQUENCE [LARGE SCALE GENOMIC DNA]</scope>
    <source>
        <strain evidence="1">A8</strain>
    </source>
</reference>
<gene>
    <name evidence="1" type="ORF">BWK73_25550</name>
</gene>
<dbReference type="AlphaFoldDB" id="A0A1Y1QL60"/>
<organism evidence="1 2">
    <name type="scientific">Thiothrix lacustris</name>
    <dbReference type="NCBI Taxonomy" id="525917"/>
    <lineage>
        <taxon>Bacteria</taxon>
        <taxon>Pseudomonadati</taxon>
        <taxon>Pseudomonadota</taxon>
        <taxon>Gammaproteobacteria</taxon>
        <taxon>Thiotrichales</taxon>
        <taxon>Thiotrichaceae</taxon>
        <taxon>Thiothrix</taxon>
    </lineage>
</organism>
<accession>A0A1Y1QL60</accession>
<evidence type="ECO:0000313" key="2">
    <source>
        <dbReference type="Proteomes" id="UP000192491"/>
    </source>
</evidence>
<dbReference type="Proteomes" id="UP000192491">
    <property type="component" value="Unassembled WGS sequence"/>
</dbReference>
<proteinExistence type="predicted"/>
<protein>
    <submittedName>
        <fullName evidence="1">Uncharacterized protein</fullName>
    </submittedName>
</protein>